<name>A0A078RXJ8_BACUN</name>
<dbReference type="RefSeq" id="WP_035449916.1">
    <property type="nucleotide sequence ID" value="NZ_JNHN01000176.1"/>
</dbReference>
<dbReference type="CDD" id="cd01185">
    <property type="entry name" value="INTN1_C_like"/>
    <property type="match status" value="1"/>
</dbReference>
<dbReference type="Proteomes" id="UP000028013">
    <property type="component" value="Unassembled WGS sequence"/>
</dbReference>
<dbReference type="InterPro" id="IPR010998">
    <property type="entry name" value="Integrase_recombinase_N"/>
</dbReference>
<reference evidence="5 6" key="1">
    <citation type="submission" date="2014-04" db="EMBL/GenBank/DDBJ databases">
        <authorList>
            <person name="Sears C."/>
            <person name="Carroll K."/>
            <person name="Sack B.R."/>
            <person name="Qadri F."/>
            <person name="Myers L.L."/>
            <person name="Chung G.-T."/>
            <person name="Escheverria P."/>
            <person name="Fraser C.M."/>
            <person name="Sadzewicz L."/>
            <person name="Shefchek K.A."/>
            <person name="Tallon L."/>
            <person name="Das S.P."/>
            <person name="Daugherty S."/>
            <person name="Mongodin E.F."/>
        </authorList>
    </citation>
    <scope>NUCLEOTIDE SEQUENCE [LARGE SCALE GENOMIC DNA]</scope>
    <source>
        <strain evidence="5 6">3978 T3 ii</strain>
    </source>
</reference>
<dbReference type="InterPro" id="IPR050090">
    <property type="entry name" value="Tyrosine_recombinase_XerCD"/>
</dbReference>
<comment type="similarity">
    <text evidence="1">Belongs to the 'phage' integrase family.</text>
</comment>
<proteinExistence type="inferred from homology"/>
<evidence type="ECO:0000256" key="3">
    <source>
        <dbReference type="ARBA" id="ARBA00023172"/>
    </source>
</evidence>
<dbReference type="GO" id="GO:0015074">
    <property type="term" value="P:DNA integration"/>
    <property type="evidence" value="ECO:0007669"/>
    <property type="project" value="InterPro"/>
</dbReference>
<dbReference type="EMBL" id="JNHN01000176">
    <property type="protein sequence ID" value="KDS49505.1"/>
    <property type="molecule type" value="Genomic_DNA"/>
</dbReference>
<dbReference type="GO" id="GO:0006310">
    <property type="term" value="P:DNA recombination"/>
    <property type="evidence" value="ECO:0007669"/>
    <property type="project" value="UniProtKB-KW"/>
</dbReference>
<evidence type="ECO:0000256" key="1">
    <source>
        <dbReference type="ARBA" id="ARBA00008857"/>
    </source>
</evidence>
<evidence type="ECO:0000259" key="4">
    <source>
        <dbReference type="PROSITE" id="PS51898"/>
    </source>
</evidence>
<sequence>MKVEKFKVLLYLKKSGLDKSGKAPIMGRITVNRTMAQFSCKLSCTPELWNPRESRLNGKSKEAVEVNAKIDKLLLAVNSAFDSLLERKTDFDATAVKEVFQGSKDTQMTLFKLFDRHIEEVRARVGIDVSHRTLPNYLYTRNRLADFVSSRLKVSDLAFCQLNEQFIREFQEYVVIEKGLGVQTVRHYLAILKKICRIAFKEGHSDRFYFEHYKLPKQKETPPRALSKEDFEKIRDIELTGCRPEHSIVRDMFLFACYAGTSYVDVVAITPDNLSRDDNGALWLKYRRGKNGQLSRVKLLPEAIALIEKYRDDTRPTLFPVIPYQALKWCLTSIKMKVGIKGRLSYHMGRHSFSTLMTLENGVPIETVSKMLGHADIRTTQVYARVTPKKLFEDMDKYIEATKDLKLVL</sequence>
<gene>
    <name evidence="5" type="ORF">M094_1933</name>
</gene>
<dbReference type="PATRIC" id="fig|1339349.3.peg.3072"/>
<evidence type="ECO:0000256" key="2">
    <source>
        <dbReference type="ARBA" id="ARBA00023125"/>
    </source>
</evidence>
<protein>
    <submittedName>
        <fullName evidence="5">Phage integrase family protein</fullName>
    </submittedName>
</protein>
<dbReference type="InterPro" id="IPR035386">
    <property type="entry name" value="Arm-DNA-bind_5"/>
</dbReference>
<dbReference type="GO" id="GO:0003677">
    <property type="term" value="F:DNA binding"/>
    <property type="evidence" value="ECO:0007669"/>
    <property type="project" value="UniProtKB-KW"/>
</dbReference>
<dbReference type="AlphaFoldDB" id="A0A078RXJ8"/>
<dbReference type="PANTHER" id="PTHR30349">
    <property type="entry name" value="PHAGE INTEGRASE-RELATED"/>
    <property type="match status" value="1"/>
</dbReference>
<feature type="domain" description="Tyr recombinase" evidence="4">
    <location>
        <begin position="221"/>
        <end position="396"/>
    </location>
</feature>
<keyword evidence="3" id="KW-0233">DNA recombination</keyword>
<keyword evidence="2" id="KW-0238">DNA-binding</keyword>
<dbReference type="InterPro" id="IPR011010">
    <property type="entry name" value="DNA_brk_join_enz"/>
</dbReference>
<dbReference type="Pfam" id="PF17293">
    <property type="entry name" value="Arm-DNA-bind_5"/>
    <property type="match status" value="1"/>
</dbReference>
<evidence type="ECO:0000313" key="6">
    <source>
        <dbReference type="Proteomes" id="UP000028013"/>
    </source>
</evidence>
<accession>A0A078RXJ8</accession>
<dbReference type="Pfam" id="PF00589">
    <property type="entry name" value="Phage_integrase"/>
    <property type="match status" value="1"/>
</dbReference>
<evidence type="ECO:0000313" key="5">
    <source>
        <dbReference type="EMBL" id="KDS49505.1"/>
    </source>
</evidence>
<comment type="caution">
    <text evidence="5">The sequence shown here is derived from an EMBL/GenBank/DDBJ whole genome shotgun (WGS) entry which is preliminary data.</text>
</comment>
<dbReference type="InterPro" id="IPR025269">
    <property type="entry name" value="SAM-like_dom"/>
</dbReference>
<dbReference type="Gene3D" id="1.10.443.10">
    <property type="entry name" value="Intergrase catalytic core"/>
    <property type="match status" value="1"/>
</dbReference>
<dbReference type="InterPro" id="IPR013762">
    <property type="entry name" value="Integrase-like_cat_sf"/>
</dbReference>
<dbReference type="InterPro" id="IPR002104">
    <property type="entry name" value="Integrase_catalytic"/>
</dbReference>
<dbReference type="Pfam" id="PF13102">
    <property type="entry name" value="Phage_int_SAM_5"/>
    <property type="match status" value="1"/>
</dbReference>
<dbReference type="Gene3D" id="1.10.150.130">
    <property type="match status" value="1"/>
</dbReference>
<organism evidence="5 6">
    <name type="scientific">Bacteroides uniformis str. 3978 T3 ii</name>
    <dbReference type="NCBI Taxonomy" id="1339349"/>
    <lineage>
        <taxon>Bacteria</taxon>
        <taxon>Pseudomonadati</taxon>
        <taxon>Bacteroidota</taxon>
        <taxon>Bacteroidia</taxon>
        <taxon>Bacteroidales</taxon>
        <taxon>Bacteroidaceae</taxon>
        <taxon>Bacteroides</taxon>
    </lineage>
</organism>
<dbReference type="PROSITE" id="PS51898">
    <property type="entry name" value="TYR_RECOMBINASE"/>
    <property type="match status" value="1"/>
</dbReference>
<dbReference type="PANTHER" id="PTHR30349:SF64">
    <property type="entry name" value="PROPHAGE INTEGRASE INTD-RELATED"/>
    <property type="match status" value="1"/>
</dbReference>
<dbReference type="SUPFAM" id="SSF56349">
    <property type="entry name" value="DNA breaking-rejoining enzymes"/>
    <property type="match status" value="1"/>
</dbReference>